<dbReference type="Gene3D" id="3.40.50.300">
    <property type="entry name" value="P-loop containing nucleotide triphosphate hydrolases"/>
    <property type="match status" value="1"/>
</dbReference>
<evidence type="ECO:0000313" key="2">
    <source>
        <dbReference type="Proteomes" id="UP000289260"/>
    </source>
</evidence>
<dbReference type="SUPFAM" id="SSF52540">
    <property type="entry name" value="P-loop containing nucleoside triphosphate hydrolases"/>
    <property type="match status" value="1"/>
</dbReference>
<gene>
    <name evidence="1" type="ORF">EVS81_14430</name>
</gene>
<reference evidence="1 2" key="1">
    <citation type="submission" date="2019-02" db="EMBL/GenBank/DDBJ databases">
        <authorList>
            <person name="Sun L."/>
            <person name="Pan D."/>
            <person name="Wu X."/>
        </authorList>
    </citation>
    <scope>NUCLEOTIDE SEQUENCE [LARGE SCALE GENOMIC DNA]</scope>
    <source>
        <strain evidence="1 2">JW-1</strain>
    </source>
</reference>
<dbReference type="RefSeq" id="WP_130110990.1">
    <property type="nucleotide sequence ID" value="NZ_CP035806.1"/>
</dbReference>
<accession>A0A4P6KH63</accession>
<dbReference type="OrthoDB" id="6198786at2"/>
<name>A0A4P6KH63_9MICO</name>
<sequence length="93" mass="10005">MAALIDPPALCPDLTIRDLLALVEAAWGGVRAADAPRWAGMGAAALQCLGLAPLAERFPHELSSGKRLLVALAVTLARHCSRRPRQVSRRSRR</sequence>
<dbReference type="InterPro" id="IPR027417">
    <property type="entry name" value="P-loop_NTPase"/>
</dbReference>
<dbReference type="EMBL" id="CP035806">
    <property type="protein sequence ID" value="QBE49877.1"/>
    <property type="molecule type" value="Genomic_DNA"/>
</dbReference>
<dbReference type="KEGG" id="ltr:EVS81_14430"/>
<organism evidence="1 2">
    <name type="scientific">Leucobacter triazinivorans</name>
    <dbReference type="NCBI Taxonomy" id="1784719"/>
    <lineage>
        <taxon>Bacteria</taxon>
        <taxon>Bacillati</taxon>
        <taxon>Actinomycetota</taxon>
        <taxon>Actinomycetes</taxon>
        <taxon>Micrococcales</taxon>
        <taxon>Microbacteriaceae</taxon>
        <taxon>Leucobacter</taxon>
    </lineage>
</organism>
<keyword evidence="2" id="KW-1185">Reference proteome</keyword>
<proteinExistence type="predicted"/>
<dbReference type="Proteomes" id="UP000289260">
    <property type="component" value="Chromosome"/>
</dbReference>
<dbReference type="AlphaFoldDB" id="A0A4P6KH63"/>
<evidence type="ECO:0000313" key="1">
    <source>
        <dbReference type="EMBL" id="QBE49877.1"/>
    </source>
</evidence>
<protein>
    <submittedName>
        <fullName evidence="1">Uncharacterized protein</fullName>
    </submittedName>
</protein>